<dbReference type="EMBL" id="JABSTR010000001">
    <property type="protein sequence ID" value="KAH9360601.1"/>
    <property type="molecule type" value="Genomic_DNA"/>
</dbReference>
<feature type="compositionally biased region" description="Basic and acidic residues" evidence="1">
    <location>
        <begin position="1"/>
        <end position="16"/>
    </location>
</feature>
<dbReference type="PROSITE" id="PS50105">
    <property type="entry name" value="SAM_DOMAIN"/>
    <property type="match status" value="1"/>
</dbReference>
<dbReference type="InterPro" id="IPR050548">
    <property type="entry name" value="PcG_chromatin_remod_factors"/>
</dbReference>
<dbReference type="VEuPathDB" id="VectorBase:HLOH_042393"/>
<sequence length="432" mass="46306">MEKRPHKGNLGEHNEDPTAELNHRMPQNVVVLHGRSQVSSHRPRTAIKQYGASACLVPPIHAVGIRSTRNPEAAAQAFHGPQLAIEKSVGCASAAPCRSASGPSHVAKFAPDAANICLEHYDSTARDAAFTSELAMRMSGNGESRCTHSSMVHVPKVSEAAPLHFVGAPTTPTVGSPVSITPRRKATTSVVFPGFAAPPVTGTCTEPASTREPAPRQASSSRDALGDNDWGLSSGSTNAAAVVPQMSIVSAPDHDSPVCQPNTPPPNVLTHIVGEYIIQESSEPFPVDYKSPLVGLVSRILFLDTDDNLDTDIVADNMGVRASSSAHYELPQYEIPSSSPARTTPVETETRPSELAEASRNKNPRTWTVQEVADCVRSIPGCEDCGEKFSWHQIDGAALFLLTRDDILTTMDIRLGPAVKIWDKVKTLREQQ</sequence>
<evidence type="ECO:0000259" key="2">
    <source>
        <dbReference type="PROSITE" id="PS50105"/>
    </source>
</evidence>
<dbReference type="PANTHER" id="PTHR12247">
    <property type="entry name" value="POLYCOMB GROUP PROTEIN"/>
    <property type="match status" value="1"/>
</dbReference>
<dbReference type="SMART" id="SM00454">
    <property type="entry name" value="SAM"/>
    <property type="match status" value="1"/>
</dbReference>
<dbReference type="Proteomes" id="UP000821853">
    <property type="component" value="Chromosome 1"/>
</dbReference>
<comment type="caution">
    <text evidence="3">The sequence shown here is derived from an EMBL/GenBank/DDBJ whole genome shotgun (WGS) entry which is preliminary data.</text>
</comment>
<dbReference type="AlphaFoldDB" id="A0A9J6FDZ7"/>
<protein>
    <recommendedName>
        <fullName evidence="2">SAM domain-containing protein</fullName>
    </recommendedName>
</protein>
<evidence type="ECO:0000256" key="1">
    <source>
        <dbReference type="SAM" id="MobiDB-lite"/>
    </source>
</evidence>
<accession>A0A9J6FDZ7</accession>
<feature type="region of interest" description="Disordered" evidence="1">
    <location>
        <begin position="1"/>
        <end position="22"/>
    </location>
</feature>
<gene>
    <name evidence="3" type="ORF">HPB48_007578</name>
</gene>
<dbReference type="Pfam" id="PF00536">
    <property type="entry name" value="SAM_1"/>
    <property type="match status" value="1"/>
</dbReference>
<name>A0A9J6FDZ7_HAELO</name>
<dbReference type="InterPro" id="IPR001660">
    <property type="entry name" value="SAM"/>
</dbReference>
<feature type="compositionally biased region" description="Polar residues" evidence="1">
    <location>
        <begin position="335"/>
        <end position="347"/>
    </location>
</feature>
<feature type="region of interest" description="Disordered" evidence="1">
    <location>
        <begin position="201"/>
        <end position="233"/>
    </location>
</feature>
<feature type="region of interest" description="Disordered" evidence="1">
    <location>
        <begin position="332"/>
        <end position="361"/>
    </location>
</feature>
<dbReference type="GO" id="GO:0003682">
    <property type="term" value="F:chromatin binding"/>
    <property type="evidence" value="ECO:0007669"/>
    <property type="project" value="TreeGrafter"/>
</dbReference>
<dbReference type="GO" id="GO:0042393">
    <property type="term" value="F:histone binding"/>
    <property type="evidence" value="ECO:0007669"/>
    <property type="project" value="TreeGrafter"/>
</dbReference>
<keyword evidence="4" id="KW-1185">Reference proteome</keyword>
<evidence type="ECO:0000313" key="4">
    <source>
        <dbReference type="Proteomes" id="UP000821853"/>
    </source>
</evidence>
<organism evidence="3 4">
    <name type="scientific">Haemaphysalis longicornis</name>
    <name type="common">Bush tick</name>
    <dbReference type="NCBI Taxonomy" id="44386"/>
    <lineage>
        <taxon>Eukaryota</taxon>
        <taxon>Metazoa</taxon>
        <taxon>Ecdysozoa</taxon>
        <taxon>Arthropoda</taxon>
        <taxon>Chelicerata</taxon>
        <taxon>Arachnida</taxon>
        <taxon>Acari</taxon>
        <taxon>Parasitiformes</taxon>
        <taxon>Ixodida</taxon>
        <taxon>Ixodoidea</taxon>
        <taxon>Ixodidae</taxon>
        <taxon>Haemaphysalinae</taxon>
        <taxon>Haemaphysalis</taxon>
    </lineage>
</organism>
<feature type="domain" description="SAM" evidence="2">
    <location>
        <begin position="367"/>
        <end position="431"/>
    </location>
</feature>
<dbReference type="SUPFAM" id="SSF47769">
    <property type="entry name" value="SAM/Pointed domain"/>
    <property type="match status" value="1"/>
</dbReference>
<feature type="compositionally biased region" description="Basic and acidic residues" evidence="1">
    <location>
        <begin position="348"/>
        <end position="360"/>
    </location>
</feature>
<reference evidence="3 4" key="1">
    <citation type="journal article" date="2020" name="Cell">
        <title>Large-Scale Comparative Analyses of Tick Genomes Elucidate Their Genetic Diversity and Vector Capacities.</title>
        <authorList>
            <consortium name="Tick Genome and Microbiome Consortium (TIGMIC)"/>
            <person name="Jia N."/>
            <person name="Wang J."/>
            <person name="Shi W."/>
            <person name="Du L."/>
            <person name="Sun Y."/>
            <person name="Zhan W."/>
            <person name="Jiang J.F."/>
            <person name="Wang Q."/>
            <person name="Zhang B."/>
            <person name="Ji P."/>
            <person name="Bell-Sakyi L."/>
            <person name="Cui X.M."/>
            <person name="Yuan T.T."/>
            <person name="Jiang B.G."/>
            <person name="Yang W.F."/>
            <person name="Lam T.T."/>
            <person name="Chang Q.C."/>
            <person name="Ding S.J."/>
            <person name="Wang X.J."/>
            <person name="Zhu J.G."/>
            <person name="Ruan X.D."/>
            <person name="Zhao L."/>
            <person name="Wei J.T."/>
            <person name="Ye R.Z."/>
            <person name="Que T.C."/>
            <person name="Du C.H."/>
            <person name="Zhou Y.H."/>
            <person name="Cheng J.X."/>
            <person name="Dai P.F."/>
            <person name="Guo W.B."/>
            <person name="Han X.H."/>
            <person name="Huang E.J."/>
            <person name="Li L.F."/>
            <person name="Wei W."/>
            <person name="Gao Y.C."/>
            <person name="Liu J.Z."/>
            <person name="Shao H.Z."/>
            <person name="Wang X."/>
            <person name="Wang C.C."/>
            <person name="Yang T.C."/>
            <person name="Huo Q.B."/>
            <person name="Li W."/>
            <person name="Chen H.Y."/>
            <person name="Chen S.E."/>
            <person name="Zhou L.G."/>
            <person name="Ni X.B."/>
            <person name="Tian J.H."/>
            <person name="Sheng Y."/>
            <person name="Liu T."/>
            <person name="Pan Y.S."/>
            <person name="Xia L.Y."/>
            <person name="Li J."/>
            <person name="Zhao F."/>
            <person name="Cao W.C."/>
        </authorList>
    </citation>
    <scope>NUCLEOTIDE SEQUENCE [LARGE SCALE GENOMIC DNA]</scope>
    <source>
        <strain evidence="3">HaeL-2018</strain>
    </source>
</reference>
<dbReference type="CDD" id="cd09509">
    <property type="entry name" value="SAM_Polycomb"/>
    <property type="match status" value="1"/>
</dbReference>
<dbReference type="GO" id="GO:0045892">
    <property type="term" value="P:negative regulation of DNA-templated transcription"/>
    <property type="evidence" value="ECO:0007669"/>
    <property type="project" value="TreeGrafter"/>
</dbReference>
<dbReference type="GO" id="GO:0005634">
    <property type="term" value="C:nucleus"/>
    <property type="evidence" value="ECO:0007669"/>
    <property type="project" value="TreeGrafter"/>
</dbReference>
<evidence type="ECO:0000313" key="3">
    <source>
        <dbReference type="EMBL" id="KAH9360601.1"/>
    </source>
</evidence>
<dbReference type="PANTHER" id="PTHR12247:SF131">
    <property type="entry name" value="LD05287P"/>
    <property type="match status" value="1"/>
</dbReference>
<dbReference type="OrthoDB" id="5912862at2759"/>
<dbReference type="Gene3D" id="1.10.150.50">
    <property type="entry name" value="Transcription Factor, Ets-1"/>
    <property type="match status" value="1"/>
</dbReference>
<dbReference type="InterPro" id="IPR013761">
    <property type="entry name" value="SAM/pointed_sf"/>
</dbReference>
<proteinExistence type="predicted"/>